<organism evidence="4 5">
    <name type="scientific">Mucor saturninus</name>
    <dbReference type="NCBI Taxonomy" id="64648"/>
    <lineage>
        <taxon>Eukaryota</taxon>
        <taxon>Fungi</taxon>
        <taxon>Fungi incertae sedis</taxon>
        <taxon>Mucoromycota</taxon>
        <taxon>Mucoromycotina</taxon>
        <taxon>Mucoromycetes</taxon>
        <taxon>Mucorales</taxon>
        <taxon>Mucorineae</taxon>
        <taxon>Mucoraceae</taxon>
        <taxon>Mucor</taxon>
    </lineage>
</organism>
<dbReference type="OrthoDB" id="14252at2759"/>
<gene>
    <name evidence="4" type="ORF">INT47_001792</name>
</gene>
<dbReference type="SMART" id="SM00554">
    <property type="entry name" value="FAS1"/>
    <property type="match status" value="5"/>
</dbReference>
<feature type="chain" id="PRO_5034921821" description="FAS1 domain-containing protein" evidence="2">
    <location>
        <begin position="17"/>
        <end position="802"/>
    </location>
</feature>
<keyword evidence="1" id="KW-1133">Transmembrane helix</keyword>
<feature type="signal peptide" evidence="2">
    <location>
        <begin position="1"/>
        <end position="16"/>
    </location>
</feature>
<dbReference type="Pfam" id="PF02469">
    <property type="entry name" value="Fasciclin"/>
    <property type="match status" value="5"/>
</dbReference>
<accession>A0A8H7V0B2</accession>
<keyword evidence="1" id="KW-0812">Transmembrane</keyword>
<evidence type="ECO:0000259" key="3">
    <source>
        <dbReference type="PROSITE" id="PS50213"/>
    </source>
</evidence>
<name>A0A8H7V0B2_9FUNG</name>
<comment type="caution">
    <text evidence="4">The sequence shown here is derived from an EMBL/GenBank/DDBJ whole genome shotgun (WGS) entry which is preliminary data.</text>
</comment>
<evidence type="ECO:0000313" key="5">
    <source>
        <dbReference type="Proteomes" id="UP000603453"/>
    </source>
</evidence>
<dbReference type="SUPFAM" id="SSF82153">
    <property type="entry name" value="FAS1 domain"/>
    <property type="match status" value="5"/>
</dbReference>
<feature type="transmembrane region" description="Helical" evidence="1">
    <location>
        <begin position="736"/>
        <end position="762"/>
    </location>
</feature>
<evidence type="ECO:0000256" key="1">
    <source>
        <dbReference type="SAM" id="Phobius"/>
    </source>
</evidence>
<reference evidence="4" key="1">
    <citation type="submission" date="2020-12" db="EMBL/GenBank/DDBJ databases">
        <title>Metabolic potential, ecology and presence of endohyphal bacteria is reflected in genomic diversity of Mucoromycotina.</title>
        <authorList>
            <person name="Muszewska A."/>
            <person name="Okrasinska A."/>
            <person name="Steczkiewicz K."/>
            <person name="Drgas O."/>
            <person name="Orlowska M."/>
            <person name="Perlinska-Lenart U."/>
            <person name="Aleksandrzak-Piekarczyk T."/>
            <person name="Szatraj K."/>
            <person name="Zielenkiewicz U."/>
            <person name="Pilsyk S."/>
            <person name="Malc E."/>
            <person name="Mieczkowski P."/>
            <person name="Kruszewska J.S."/>
            <person name="Biernat P."/>
            <person name="Pawlowska J."/>
        </authorList>
    </citation>
    <scope>NUCLEOTIDE SEQUENCE</scope>
    <source>
        <strain evidence="4">WA0000017839</strain>
    </source>
</reference>
<dbReference type="PROSITE" id="PS50213">
    <property type="entry name" value="FAS1"/>
    <property type="match status" value="3"/>
</dbReference>
<dbReference type="AlphaFoldDB" id="A0A8H7V0B2"/>
<dbReference type="PANTHER" id="PTHR10900">
    <property type="entry name" value="PERIOSTIN-RELATED"/>
    <property type="match status" value="1"/>
</dbReference>
<feature type="domain" description="FAS1" evidence="3">
    <location>
        <begin position="17"/>
        <end position="287"/>
    </location>
</feature>
<dbReference type="Proteomes" id="UP000603453">
    <property type="component" value="Unassembled WGS sequence"/>
</dbReference>
<proteinExistence type="predicted"/>
<keyword evidence="5" id="KW-1185">Reference proteome</keyword>
<dbReference type="InterPro" id="IPR036378">
    <property type="entry name" value="FAS1_dom_sf"/>
</dbReference>
<evidence type="ECO:0000256" key="2">
    <source>
        <dbReference type="SAM" id="SignalP"/>
    </source>
</evidence>
<dbReference type="GO" id="GO:0005615">
    <property type="term" value="C:extracellular space"/>
    <property type="evidence" value="ECO:0007669"/>
    <property type="project" value="TreeGrafter"/>
</dbReference>
<feature type="domain" description="FAS1" evidence="3">
    <location>
        <begin position="434"/>
        <end position="575"/>
    </location>
</feature>
<sequence>MKLVFLITLLCGYAYAYKTLIDVLSEDAKFSTLIYHLQRTHLVPMINNIEAGTFFAPDNDAFEKYQGPAPTRELILYHMLPKLYKTKDLGNGQLLESSYIRPGFLGTENKGQMLKITEKLEKFFHINDARIKDRDVFVNLNTTMNVVDRVLEPPPMMSSIVKEFDEKLFELMKRADLDKLIALERPFTTFISAKYLLDKFNHVEKKYLTSEYGLQDLKHILKYLVISEPIYLDRHPIGETSYTTESGETLIVKVSGDGRYTTVDGLKVMERDILAANGVIHVLDDLPYADSIVFDTRKYLFGLNATKFVSLIDKYELGYFLDSQSANVTILAPTNEVIDEDDIPNNLKKQWLSYHLLQGAWKSDDLEDRMLLKSEYNSSQLLDDSQRIVVRVSDGNKYDLRRSIQFGTHSQVIGNDLHINENVIYRVSDPLDLPLDIFTRLVIDLELSTFIATLYVSGVIKDIKDSKAITLFVPTNQAFKNLGLVARYLVHPSGKTDLQTVLKYHVATSPLYYEDLVGDVLEVTTLTDDTLIINGNNNDSNVWISSNDGKEEHGVIKKSDILVANGVVHKVDHIQIPNNVEITHQNLLTGISANLMQDILKRTGVLKDIELNNYLILTPTDEAFKNIDLESLWNDTEKLGRIARLHILPKSSGKKRWFLHPLSGEEVFETMLEQDKVVVRQVGRNNMIIRVKGQPYGDHARVLDMGRVSTGDRSGGVIEIDSVLFPIERGAFGLPWMWSFLLVSFLWIASLSLLALAGFIAFKKYKRRRDGYVAILEAEADDIAEEEAEQAVNNIGHANLRN</sequence>
<dbReference type="InterPro" id="IPR050904">
    <property type="entry name" value="Adhesion/Biosynth-related"/>
</dbReference>
<dbReference type="Gene3D" id="2.30.180.10">
    <property type="entry name" value="FAS1 domain"/>
    <property type="match status" value="5"/>
</dbReference>
<keyword evidence="1" id="KW-0472">Membrane</keyword>
<dbReference type="InterPro" id="IPR000782">
    <property type="entry name" value="FAS1_domain"/>
</dbReference>
<evidence type="ECO:0000313" key="4">
    <source>
        <dbReference type="EMBL" id="KAG2198653.1"/>
    </source>
</evidence>
<keyword evidence="2" id="KW-0732">Signal</keyword>
<feature type="domain" description="FAS1" evidence="3">
    <location>
        <begin position="292"/>
        <end position="431"/>
    </location>
</feature>
<dbReference type="PANTHER" id="PTHR10900:SF77">
    <property type="entry name" value="FI19380P1"/>
    <property type="match status" value="1"/>
</dbReference>
<protein>
    <recommendedName>
        <fullName evidence="3">FAS1 domain-containing protein</fullName>
    </recommendedName>
</protein>
<dbReference type="EMBL" id="JAEPRD010000107">
    <property type="protein sequence ID" value="KAG2198653.1"/>
    <property type="molecule type" value="Genomic_DNA"/>
</dbReference>